<evidence type="ECO:0000259" key="2">
    <source>
        <dbReference type="PROSITE" id="PS50157"/>
    </source>
</evidence>
<organism evidence="3 4">
    <name type="scientific">Mucor circinelloides f. circinelloides (strain 1006PhL)</name>
    <name type="common">Mucormycosis agent</name>
    <name type="synonym">Calyptromyces circinelloides</name>
    <dbReference type="NCBI Taxonomy" id="1220926"/>
    <lineage>
        <taxon>Eukaryota</taxon>
        <taxon>Fungi</taxon>
        <taxon>Fungi incertae sedis</taxon>
        <taxon>Mucoromycota</taxon>
        <taxon>Mucoromycotina</taxon>
        <taxon>Mucoromycetes</taxon>
        <taxon>Mucorales</taxon>
        <taxon>Mucorineae</taxon>
        <taxon>Mucoraceae</taxon>
        <taxon>Mucor</taxon>
    </lineage>
</organism>
<dbReference type="VEuPathDB" id="FungiDB:HMPREF1544_01242"/>
<keyword evidence="1" id="KW-0863">Zinc-finger</keyword>
<dbReference type="AlphaFoldDB" id="S2K958"/>
<keyword evidence="1" id="KW-0479">Metal-binding</keyword>
<evidence type="ECO:0000313" key="4">
    <source>
        <dbReference type="Proteomes" id="UP000014254"/>
    </source>
</evidence>
<dbReference type="EMBL" id="KE123904">
    <property type="protein sequence ID" value="EPB91948.1"/>
    <property type="molecule type" value="Genomic_DNA"/>
</dbReference>
<dbReference type="SMART" id="SM00355">
    <property type="entry name" value="ZnF_C2H2"/>
    <property type="match status" value="2"/>
</dbReference>
<proteinExistence type="predicted"/>
<dbReference type="Gene3D" id="3.30.160.60">
    <property type="entry name" value="Classic Zinc Finger"/>
    <property type="match status" value="1"/>
</dbReference>
<dbReference type="PROSITE" id="PS00028">
    <property type="entry name" value="ZINC_FINGER_C2H2_1"/>
    <property type="match status" value="2"/>
</dbReference>
<gene>
    <name evidence="3" type="ORF">HMPREF1544_01242</name>
</gene>
<feature type="domain" description="C2H2-type" evidence="2">
    <location>
        <begin position="69"/>
        <end position="94"/>
    </location>
</feature>
<dbReference type="InParanoid" id="S2K958"/>
<dbReference type="OrthoDB" id="2202020at2759"/>
<keyword evidence="4" id="KW-1185">Reference proteome</keyword>
<dbReference type="GO" id="GO:0008270">
    <property type="term" value="F:zinc ion binding"/>
    <property type="evidence" value="ECO:0007669"/>
    <property type="project" value="UniProtKB-KW"/>
</dbReference>
<accession>S2K958</accession>
<keyword evidence="1" id="KW-0862">Zinc</keyword>
<dbReference type="Proteomes" id="UP000014254">
    <property type="component" value="Unassembled WGS sequence"/>
</dbReference>
<dbReference type="PROSITE" id="PS50157">
    <property type="entry name" value="ZINC_FINGER_C2H2_2"/>
    <property type="match status" value="1"/>
</dbReference>
<sequence>MALPPLRRNVNLGRQPDPNDSHHYCSVCKRSYGTRAKYRTHCKAAHFMLLDYYSICNPNAMIDINHPTFYCAQCEHSYTTKFYFRKHLRKIHNI</sequence>
<reference evidence="4" key="1">
    <citation type="submission" date="2013-05" db="EMBL/GenBank/DDBJ databases">
        <title>The Genome sequence of Mucor circinelloides f. circinelloides 1006PhL.</title>
        <authorList>
            <consortium name="The Broad Institute Genomics Platform"/>
            <person name="Cuomo C."/>
            <person name="Earl A."/>
            <person name="Findley K."/>
            <person name="Lee S.C."/>
            <person name="Walker B."/>
            <person name="Young S."/>
            <person name="Zeng Q."/>
            <person name="Gargeya S."/>
            <person name="Fitzgerald M."/>
            <person name="Haas B."/>
            <person name="Abouelleil A."/>
            <person name="Allen A.W."/>
            <person name="Alvarado L."/>
            <person name="Arachchi H.M."/>
            <person name="Berlin A.M."/>
            <person name="Chapman S.B."/>
            <person name="Gainer-Dewar J."/>
            <person name="Goldberg J."/>
            <person name="Griggs A."/>
            <person name="Gujja S."/>
            <person name="Hansen M."/>
            <person name="Howarth C."/>
            <person name="Imamovic A."/>
            <person name="Ireland A."/>
            <person name="Larimer J."/>
            <person name="McCowan C."/>
            <person name="Murphy C."/>
            <person name="Pearson M."/>
            <person name="Poon T.W."/>
            <person name="Priest M."/>
            <person name="Roberts A."/>
            <person name="Saif S."/>
            <person name="Shea T."/>
            <person name="Sisk P."/>
            <person name="Sykes S."/>
            <person name="Wortman J."/>
            <person name="Nusbaum C."/>
            <person name="Birren B."/>
        </authorList>
    </citation>
    <scope>NUCLEOTIDE SEQUENCE [LARGE SCALE GENOMIC DNA]</scope>
    <source>
        <strain evidence="4">1006PhL</strain>
    </source>
</reference>
<dbReference type="InterPro" id="IPR013087">
    <property type="entry name" value="Znf_C2H2_type"/>
</dbReference>
<evidence type="ECO:0000313" key="3">
    <source>
        <dbReference type="EMBL" id="EPB91948.1"/>
    </source>
</evidence>
<protein>
    <recommendedName>
        <fullName evidence="2">C2H2-type domain-containing protein</fullName>
    </recommendedName>
</protein>
<evidence type="ECO:0000256" key="1">
    <source>
        <dbReference type="PROSITE-ProRule" id="PRU00042"/>
    </source>
</evidence>
<name>S2K958_MUCC1</name>